<proteinExistence type="predicted"/>
<keyword evidence="2" id="KW-1185">Reference proteome</keyword>
<protein>
    <submittedName>
        <fullName evidence="1">Uncharacterized protein</fullName>
    </submittedName>
</protein>
<evidence type="ECO:0000313" key="1">
    <source>
        <dbReference type="EMBL" id="OKP91679.1"/>
    </source>
</evidence>
<name>A0ABX3EXB8_9BACL</name>
<evidence type="ECO:0000313" key="2">
    <source>
        <dbReference type="Proteomes" id="UP000186058"/>
    </source>
</evidence>
<dbReference type="Proteomes" id="UP000186058">
    <property type="component" value="Unassembled WGS sequence"/>
</dbReference>
<dbReference type="RefSeq" id="WP_083606621.1">
    <property type="nucleotide sequence ID" value="NZ_LVWI01000001.1"/>
</dbReference>
<accession>A0ABX3EXB8</accession>
<dbReference type="Gene3D" id="3.40.50.1820">
    <property type="entry name" value="alpha/beta hydrolase"/>
    <property type="match status" value="1"/>
</dbReference>
<dbReference type="InterPro" id="IPR029058">
    <property type="entry name" value="AB_hydrolase_fold"/>
</dbReference>
<reference evidence="1 2" key="1">
    <citation type="submission" date="2016-03" db="EMBL/GenBank/DDBJ databases">
        <authorList>
            <person name="Sant'Anna F.H."/>
            <person name="Ambrosini A."/>
            <person name="Souza R."/>
            <person name="Bach E."/>
            <person name="Fernandes G."/>
            <person name="Balsanelli E."/>
            <person name="Baura V.A."/>
            <person name="Souza E.M."/>
            <person name="Passaglia L."/>
        </authorList>
    </citation>
    <scope>NUCLEOTIDE SEQUENCE [LARGE SCALE GENOMIC DNA]</scope>
    <source>
        <strain evidence="1 2">P26E</strain>
    </source>
</reference>
<dbReference type="EMBL" id="LVWI01000001">
    <property type="protein sequence ID" value="OKP91679.1"/>
    <property type="molecule type" value="Genomic_DNA"/>
</dbReference>
<comment type="caution">
    <text evidence="1">The sequence shown here is derived from an EMBL/GenBank/DDBJ whole genome shotgun (WGS) entry which is preliminary data.</text>
</comment>
<gene>
    <name evidence="1" type="ORF">A3844_00700</name>
</gene>
<sequence>MLLSDAERLAERVCAYGGEATLEIWENLWSVFQLMSALLPEGQEAIGKIGSFVKRIWSL</sequence>
<organism evidence="1 2">
    <name type="scientific">Paenibacillus helianthi</name>
    <dbReference type="NCBI Taxonomy" id="1349432"/>
    <lineage>
        <taxon>Bacteria</taxon>
        <taxon>Bacillati</taxon>
        <taxon>Bacillota</taxon>
        <taxon>Bacilli</taxon>
        <taxon>Bacillales</taxon>
        <taxon>Paenibacillaceae</taxon>
        <taxon>Paenibacillus</taxon>
    </lineage>
</organism>